<dbReference type="RefSeq" id="WP_238721331.1">
    <property type="nucleotide sequence ID" value="NZ_JAHQCW010000010.1"/>
</dbReference>
<name>A0A949NEJ4_9FIRM</name>
<evidence type="ECO:0000256" key="1">
    <source>
        <dbReference type="ARBA" id="ARBA00004953"/>
    </source>
</evidence>
<evidence type="ECO:0000256" key="5">
    <source>
        <dbReference type="ARBA" id="ARBA00022691"/>
    </source>
</evidence>
<sequence length="243" mass="26955">MLRVIGFGPGGYEYMTIEAKKALEASDLIVGYTVYTDLIREYFQEKEYYTTPMKQETERCRYALTQAREGREVAVVCSGDSGVYGMASLLCELAGDEPGTTLKFIAGVTAACSGGAVLGAPLSHDFAVISLSDLLTPMELIRQRVALCAQADMVLCIYNPSSRKRKDYLKEACDIILQYQSPDTVCGYVKQIGREGEEAVICTLRELRETQVDMFTTVYIGSSRTKKIGNWMVTPRGYRYASV</sequence>
<keyword evidence="4 7" id="KW-0808">Transferase</keyword>
<dbReference type="EC" id="2.1.1.131" evidence="7"/>
<dbReference type="PANTHER" id="PTHR47036">
    <property type="entry name" value="COBALT-FACTOR III C(17)-METHYLTRANSFERASE-RELATED"/>
    <property type="match status" value="1"/>
</dbReference>
<dbReference type="Proteomes" id="UP000712157">
    <property type="component" value="Unassembled WGS sequence"/>
</dbReference>
<dbReference type="InterPro" id="IPR014776">
    <property type="entry name" value="4pyrrole_Mease_sub2"/>
</dbReference>
<dbReference type="EMBL" id="JAHQCW010000010">
    <property type="protein sequence ID" value="MBU9736489.1"/>
    <property type="molecule type" value="Genomic_DNA"/>
</dbReference>
<evidence type="ECO:0000313" key="8">
    <source>
        <dbReference type="Proteomes" id="UP000712157"/>
    </source>
</evidence>
<keyword evidence="5" id="KW-0949">S-adenosyl-L-methionine</keyword>
<accession>A0A949NEJ4</accession>
<proteinExistence type="predicted"/>
<dbReference type="InterPro" id="IPR014777">
    <property type="entry name" value="4pyrrole_Mease_sub1"/>
</dbReference>
<dbReference type="InterPro" id="IPR035996">
    <property type="entry name" value="4pyrrol_Methylase_sf"/>
</dbReference>
<feature type="domain" description="Tetrapyrrole methylase" evidence="6">
    <location>
        <begin position="2"/>
        <end position="207"/>
    </location>
</feature>
<comment type="caution">
    <text evidence="7">The sequence shown here is derived from an EMBL/GenBank/DDBJ whole genome shotgun (WGS) entry which is preliminary data.</text>
</comment>
<dbReference type="PANTHER" id="PTHR47036:SF1">
    <property type="entry name" value="COBALT-FACTOR III C(17)-METHYLTRANSFERASE-RELATED"/>
    <property type="match status" value="1"/>
</dbReference>
<dbReference type="GO" id="GO:0009236">
    <property type="term" value="P:cobalamin biosynthetic process"/>
    <property type="evidence" value="ECO:0007669"/>
    <property type="project" value="UniProtKB-KW"/>
</dbReference>
<organism evidence="7 8">
    <name type="scientific">Diplocloster agilis</name>
    <dbReference type="NCBI Taxonomy" id="2850323"/>
    <lineage>
        <taxon>Bacteria</taxon>
        <taxon>Bacillati</taxon>
        <taxon>Bacillota</taxon>
        <taxon>Clostridia</taxon>
        <taxon>Lachnospirales</taxon>
        <taxon>Lachnospiraceae</taxon>
        <taxon>Diplocloster</taxon>
    </lineage>
</organism>
<evidence type="ECO:0000256" key="2">
    <source>
        <dbReference type="ARBA" id="ARBA00022573"/>
    </source>
</evidence>
<dbReference type="GO" id="GO:0032259">
    <property type="term" value="P:methylation"/>
    <property type="evidence" value="ECO:0007669"/>
    <property type="project" value="UniProtKB-KW"/>
</dbReference>
<dbReference type="GO" id="GO:0030789">
    <property type="term" value="F:precorrin-3B C17-methyltransferase activity"/>
    <property type="evidence" value="ECO:0007669"/>
    <property type="project" value="UniProtKB-EC"/>
</dbReference>
<dbReference type="AlphaFoldDB" id="A0A949NEJ4"/>
<dbReference type="Pfam" id="PF00590">
    <property type="entry name" value="TP_methylase"/>
    <property type="match status" value="1"/>
</dbReference>
<evidence type="ECO:0000259" key="6">
    <source>
        <dbReference type="Pfam" id="PF00590"/>
    </source>
</evidence>
<keyword evidence="8" id="KW-1185">Reference proteome</keyword>
<reference evidence="7" key="1">
    <citation type="submission" date="2021-06" db="EMBL/GenBank/DDBJ databases">
        <title>Description of novel taxa of the family Lachnospiraceae.</title>
        <authorList>
            <person name="Chaplin A.V."/>
            <person name="Sokolova S.R."/>
            <person name="Pikina A.P."/>
            <person name="Korzhanova M."/>
            <person name="Belova V."/>
            <person name="Korostin D."/>
            <person name="Efimov B.A."/>
        </authorList>
    </citation>
    <scope>NUCLEOTIDE SEQUENCE</scope>
    <source>
        <strain evidence="7">ASD5720</strain>
    </source>
</reference>
<evidence type="ECO:0000256" key="3">
    <source>
        <dbReference type="ARBA" id="ARBA00022603"/>
    </source>
</evidence>
<dbReference type="NCBIfam" id="TIGR01466">
    <property type="entry name" value="cobJ_cbiH"/>
    <property type="match status" value="1"/>
</dbReference>
<protein>
    <submittedName>
        <fullName evidence="7">Precorrin-3B C(17)-methyltransferase</fullName>
        <ecNumber evidence="7">2.1.1.131</ecNumber>
    </submittedName>
</protein>
<dbReference type="Gene3D" id="3.30.950.10">
    <property type="entry name" value="Methyltransferase, Cobalt-precorrin-4 Transmethylase, Domain 2"/>
    <property type="match status" value="1"/>
</dbReference>
<comment type="pathway">
    <text evidence="1">Cofactor biosynthesis; adenosylcobalamin biosynthesis.</text>
</comment>
<evidence type="ECO:0000313" key="7">
    <source>
        <dbReference type="EMBL" id="MBU9736489.1"/>
    </source>
</evidence>
<dbReference type="SUPFAM" id="SSF53790">
    <property type="entry name" value="Tetrapyrrole methylase"/>
    <property type="match status" value="1"/>
</dbReference>
<keyword evidence="3 7" id="KW-0489">Methyltransferase</keyword>
<dbReference type="Gene3D" id="3.40.1010.10">
    <property type="entry name" value="Cobalt-precorrin-4 Transmethylase, Domain 1"/>
    <property type="match status" value="1"/>
</dbReference>
<dbReference type="InterPro" id="IPR000878">
    <property type="entry name" value="4pyrrol_Mease"/>
</dbReference>
<dbReference type="CDD" id="cd11646">
    <property type="entry name" value="Precorrin_3B_C17_MT"/>
    <property type="match status" value="1"/>
</dbReference>
<keyword evidence="2" id="KW-0169">Cobalamin biosynthesis</keyword>
<evidence type="ECO:0000256" key="4">
    <source>
        <dbReference type="ARBA" id="ARBA00022679"/>
    </source>
</evidence>
<dbReference type="InterPro" id="IPR006363">
    <property type="entry name" value="Cbl_synth_CobJ/CibH_dom"/>
</dbReference>
<gene>
    <name evidence="7" type="primary">cobJ</name>
    <name evidence="7" type="ORF">KTH89_08065</name>
</gene>
<dbReference type="InterPro" id="IPR051810">
    <property type="entry name" value="Precorrin_MeTrfase"/>
</dbReference>